<keyword evidence="10" id="KW-0574">Periplasm</keyword>
<evidence type="ECO:0000256" key="13">
    <source>
        <dbReference type="ARBA" id="ARBA00023016"/>
    </source>
</evidence>
<dbReference type="Pfam" id="PF13180">
    <property type="entry name" value="PDZ_2"/>
    <property type="match status" value="1"/>
</dbReference>
<dbReference type="PROSITE" id="PS51257">
    <property type="entry name" value="PROKAR_LIPOPROTEIN"/>
    <property type="match status" value="1"/>
</dbReference>
<evidence type="ECO:0000256" key="1">
    <source>
        <dbReference type="ARBA" id="ARBA00001772"/>
    </source>
</evidence>
<evidence type="ECO:0000256" key="15">
    <source>
        <dbReference type="PIRSR" id="PIRSR611782-1"/>
    </source>
</evidence>
<evidence type="ECO:0000256" key="4">
    <source>
        <dbReference type="ARBA" id="ARBA00010541"/>
    </source>
</evidence>
<evidence type="ECO:0000256" key="3">
    <source>
        <dbReference type="ARBA" id="ARBA00004418"/>
    </source>
</evidence>
<dbReference type="InterPro" id="IPR001940">
    <property type="entry name" value="Peptidase_S1C"/>
</dbReference>
<feature type="active site" description="Charge relay system" evidence="15">
    <location>
        <position position="131"/>
    </location>
</feature>
<organism evidence="19 20">
    <name type="scientific">Microbulbifer yueqingensis</name>
    <dbReference type="NCBI Taxonomy" id="658219"/>
    <lineage>
        <taxon>Bacteria</taxon>
        <taxon>Pseudomonadati</taxon>
        <taxon>Pseudomonadota</taxon>
        <taxon>Gammaproteobacteria</taxon>
        <taxon>Cellvibrionales</taxon>
        <taxon>Microbulbiferaceae</taxon>
        <taxon>Microbulbifer</taxon>
    </lineage>
</organism>
<dbReference type="PANTHER" id="PTHR22939">
    <property type="entry name" value="SERINE PROTEASE FAMILY S1C HTRA-RELATED"/>
    <property type="match status" value="1"/>
</dbReference>
<dbReference type="NCBIfam" id="TIGR02037">
    <property type="entry name" value="degP_htrA_DO"/>
    <property type="match status" value="1"/>
</dbReference>
<dbReference type="Proteomes" id="UP000199305">
    <property type="component" value="Unassembled WGS sequence"/>
</dbReference>
<feature type="chain" id="PRO_5039638977" description="Probable periplasmic serine endoprotease DegP-like" evidence="17">
    <location>
        <begin position="23"/>
        <end position="466"/>
    </location>
</feature>
<accession>A0A1G8UTP4</accession>
<proteinExistence type="inferred from homology"/>
<protein>
    <recommendedName>
        <fullName evidence="6">Probable periplasmic serine endoprotease DegP-like</fullName>
        <ecNumber evidence="5">3.4.21.107</ecNumber>
    </recommendedName>
    <alternativeName>
        <fullName evidence="14">Protease Do</fullName>
    </alternativeName>
</protein>
<dbReference type="SMART" id="SM00228">
    <property type="entry name" value="PDZ"/>
    <property type="match status" value="2"/>
</dbReference>
<evidence type="ECO:0000256" key="11">
    <source>
        <dbReference type="ARBA" id="ARBA00022801"/>
    </source>
</evidence>
<dbReference type="PROSITE" id="PS50106">
    <property type="entry name" value="PDZ"/>
    <property type="match status" value="2"/>
</dbReference>
<feature type="signal peptide" evidence="17">
    <location>
        <begin position="1"/>
        <end position="22"/>
    </location>
</feature>
<dbReference type="RefSeq" id="WP_091506767.1">
    <property type="nucleotide sequence ID" value="NZ_FNFH01000001.1"/>
</dbReference>
<dbReference type="GO" id="GO:0004252">
    <property type="term" value="F:serine-type endopeptidase activity"/>
    <property type="evidence" value="ECO:0007669"/>
    <property type="project" value="InterPro"/>
</dbReference>
<dbReference type="GO" id="GO:0006508">
    <property type="term" value="P:proteolysis"/>
    <property type="evidence" value="ECO:0007669"/>
    <property type="project" value="UniProtKB-KW"/>
</dbReference>
<evidence type="ECO:0000256" key="12">
    <source>
        <dbReference type="ARBA" id="ARBA00022825"/>
    </source>
</evidence>
<dbReference type="InterPro" id="IPR001478">
    <property type="entry name" value="PDZ"/>
</dbReference>
<keyword evidence="7 19" id="KW-0645">Protease</keyword>
<dbReference type="GO" id="GO:0042597">
    <property type="term" value="C:periplasmic space"/>
    <property type="evidence" value="ECO:0007669"/>
    <property type="project" value="UniProtKB-SubCell"/>
</dbReference>
<sequence length="466" mass="49515">MVTRCTQFLLILCMLVSASACARGLPDLTDLIEKNSPAVVKINTVERAQAAGRGVPPQYRQDIPEIFRHLLEPRRREQRPVASMGSGFIISEDGYVVTNNHVVDGADQVIVTLPDRRELEAEVIGTDPSSDLALLKVDAEDLPAITWGGSDDLEVGEWVVAIGSPFGLDYSASAGIVSAIGRSIPNESQENYVPFIQTDVAINPGNSGGPLFNLKGEVVGINSQIYTRSGGSIGLSFAIPADLARDVVAQLKEKGRVDRGWLGVGIQNVDRNMAQAMGLKRPSGALVAQVQAGAPAAEAGILAGDIITHFDGEKIDVSGDLPHVVGRTRPGSEVTVELMRKGRVKRLDVVVGALAGDEEERQQASVNPAADAGGRLGLMVDEIPDALKQRLGVESGVMVKEVVPGKAGAKAGLRSGDIIAQLGFDEVGDLDDYQRIVKGLPGNELLPIRFFRGGQPTFRTIQIEEG</sequence>
<keyword evidence="13" id="KW-0346">Stress response</keyword>
<dbReference type="Gene3D" id="2.40.10.120">
    <property type="match status" value="1"/>
</dbReference>
<evidence type="ECO:0000256" key="5">
    <source>
        <dbReference type="ARBA" id="ARBA00013035"/>
    </source>
</evidence>
<feature type="active site" description="Charge relay system" evidence="15">
    <location>
        <position position="207"/>
    </location>
</feature>
<dbReference type="CDD" id="cd10839">
    <property type="entry name" value="cpPDZ1_DegP-like"/>
    <property type="match status" value="1"/>
</dbReference>
<evidence type="ECO:0000313" key="19">
    <source>
        <dbReference type="EMBL" id="SDJ56455.1"/>
    </source>
</evidence>
<dbReference type="Pfam" id="PF00595">
    <property type="entry name" value="PDZ"/>
    <property type="match status" value="1"/>
</dbReference>
<feature type="domain" description="PDZ" evidence="18">
    <location>
        <begin position="365"/>
        <end position="422"/>
    </location>
</feature>
<dbReference type="Pfam" id="PF13365">
    <property type="entry name" value="Trypsin_2"/>
    <property type="match status" value="1"/>
</dbReference>
<keyword evidence="20" id="KW-1185">Reference proteome</keyword>
<evidence type="ECO:0000256" key="2">
    <source>
        <dbReference type="ARBA" id="ARBA00002610"/>
    </source>
</evidence>
<dbReference type="PRINTS" id="PR00834">
    <property type="entry name" value="PROTEASES2C"/>
</dbReference>
<evidence type="ECO:0000256" key="6">
    <source>
        <dbReference type="ARBA" id="ARBA00013958"/>
    </source>
</evidence>
<dbReference type="InterPro" id="IPR011782">
    <property type="entry name" value="Pept_S1C_Do"/>
</dbReference>
<evidence type="ECO:0000256" key="9">
    <source>
        <dbReference type="ARBA" id="ARBA00022737"/>
    </source>
</evidence>
<comment type="subcellular location">
    <subcellularLocation>
        <location evidence="3">Periplasm</location>
    </subcellularLocation>
</comment>
<evidence type="ECO:0000259" key="18">
    <source>
        <dbReference type="PROSITE" id="PS50106"/>
    </source>
</evidence>
<dbReference type="STRING" id="658219.SAMN05216212_0245"/>
<evidence type="ECO:0000256" key="17">
    <source>
        <dbReference type="SAM" id="SignalP"/>
    </source>
</evidence>
<evidence type="ECO:0000256" key="10">
    <source>
        <dbReference type="ARBA" id="ARBA00022764"/>
    </source>
</evidence>
<evidence type="ECO:0000256" key="16">
    <source>
        <dbReference type="PIRSR" id="PIRSR611782-2"/>
    </source>
</evidence>
<dbReference type="PANTHER" id="PTHR22939:SF130">
    <property type="entry name" value="PERIPLASMIC SERINE ENDOPROTEASE DEGP-LIKE-RELATED"/>
    <property type="match status" value="1"/>
</dbReference>
<comment type="function">
    <text evidence="2">Might be efficient in the degradation of transiently denatured and unfolded proteins which accumulate in the periplasm following stress conditions.</text>
</comment>
<dbReference type="InterPro" id="IPR036034">
    <property type="entry name" value="PDZ_sf"/>
</dbReference>
<dbReference type="SUPFAM" id="SSF50494">
    <property type="entry name" value="Trypsin-like serine proteases"/>
    <property type="match status" value="1"/>
</dbReference>
<keyword evidence="12" id="KW-0720">Serine protease</keyword>
<keyword evidence="8 17" id="KW-0732">Signal</keyword>
<evidence type="ECO:0000256" key="14">
    <source>
        <dbReference type="ARBA" id="ARBA00032850"/>
    </source>
</evidence>
<dbReference type="AlphaFoldDB" id="A0A1G8UTP4"/>
<evidence type="ECO:0000313" key="20">
    <source>
        <dbReference type="Proteomes" id="UP000199305"/>
    </source>
</evidence>
<name>A0A1G8UTP4_9GAMM</name>
<gene>
    <name evidence="19" type="ORF">SAMN05216212_0245</name>
</gene>
<keyword evidence="9" id="KW-0677">Repeat</keyword>
<comment type="catalytic activity">
    <reaction evidence="1">
        <text>Acts on substrates that are at least partially unfolded. The cleavage site P1 residue is normally between a pair of hydrophobic residues, such as Val-|-Val.</text>
        <dbReference type="EC" id="3.4.21.107"/>
    </reaction>
</comment>
<feature type="binding site" evidence="16">
    <location>
        <begin position="205"/>
        <end position="207"/>
    </location>
    <ligand>
        <name>substrate</name>
    </ligand>
</feature>
<feature type="binding site" evidence="16">
    <location>
        <position position="131"/>
    </location>
    <ligand>
        <name>substrate</name>
    </ligand>
</feature>
<dbReference type="SUPFAM" id="SSF50156">
    <property type="entry name" value="PDZ domain-like"/>
    <property type="match status" value="2"/>
</dbReference>
<dbReference type="EMBL" id="FNFH01000001">
    <property type="protein sequence ID" value="SDJ56455.1"/>
    <property type="molecule type" value="Genomic_DNA"/>
</dbReference>
<comment type="similarity">
    <text evidence="4">Belongs to the peptidase S1C family.</text>
</comment>
<evidence type="ECO:0000256" key="8">
    <source>
        <dbReference type="ARBA" id="ARBA00022729"/>
    </source>
</evidence>
<dbReference type="EC" id="3.4.21.107" evidence="5"/>
<reference evidence="20" key="1">
    <citation type="submission" date="2016-10" db="EMBL/GenBank/DDBJ databases">
        <authorList>
            <person name="Varghese N."/>
            <person name="Submissions S."/>
        </authorList>
    </citation>
    <scope>NUCLEOTIDE SEQUENCE [LARGE SCALE GENOMIC DNA]</scope>
    <source>
        <strain evidence="20">CGMCC 1.10658</strain>
    </source>
</reference>
<feature type="active site" description="Charge relay system" evidence="15">
    <location>
        <position position="101"/>
    </location>
</feature>
<dbReference type="OrthoDB" id="9758917at2"/>
<keyword evidence="11" id="KW-0378">Hydrolase</keyword>
<evidence type="ECO:0000256" key="7">
    <source>
        <dbReference type="ARBA" id="ARBA00022670"/>
    </source>
</evidence>
<feature type="domain" description="PDZ" evidence="18">
    <location>
        <begin position="246"/>
        <end position="319"/>
    </location>
</feature>
<feature type="binding site" evidence="16">
    <location>
        <position position="101"/>
    </location>
    <ligand>
        <name>substrate</name>
    </ligand>
</feature>
<dbReference type="Gene3D" id="2.30.42.10">
    <property type="match status" value="2"/>
</dbReference>
<dbReference type="InterPro" id="IPR009003">
    <property type="entry name" value="Peptidase_S1_PA"/>
</dbReference>